<evidence type="ECO:0000256" key="9">
    <source>
        <dbReference type="RuleBase" id="RU000439"/>
    </source>
</evidence>
<comment type="caution">
    <text evidence="12">The sequence shown here is derived from an EMBL/GenBank/DDBJ whole genome shotgun (WGS) entry which is preliminary data.</text>
</comment>
<evidence type="ECO:0000256" key="2">
    <source>
        <dbReference type="ARBA" id="ARBA00022516"/>
    </source>
</evidence>
<keyword evidence="6 7" id="KW-1208">Phospholipid metabolism</keyword>
<dbReference type="Proteomes" id="UP001597308">
    <property type="component" value="Unassembled WGS sequence"/>
</dbReference>
<feature type="binding site" evidence="7">
    <location>
        <position position="106"/>
    </location>
    <ligand>
        <name>sn-glycerol 3-phosphate</name>
        <dbReference type="ChEBI" id="CHEBI:57597"/>
    </ligand>
</feature>
<evidence type="ECO:0000256" key="8">
    <source>
        <dbReference type="RuleBase" id="RU000437"/>
    </source>
</evidence>
<feature type="binding site" evidence="7">
    <location>
        <position position="252"/>
    </location>
    <ligand>
        <name>sn-glycerol 3-phosphate</name>
        <dbReference type="ChEBI" id="CHEBI:57597"/>
    </ligand>
</feature>
<dbReference type="RefSeq" id="WP_378799792.1">
    <property type="nucleotide sequence ID" value="NZ_JBHUER010000008.1"/>
</dbReference>
<keyword evidence="7" id="KW-0547">Nucleotide-binding</keyword>
<feature type="binding site" evidence="7">
    <location>
        <position position="189"/>
    </location>
    <ligand>
        <name>sn-glycerol 3-phosphate</name>
        <dbReference type="ChEBI" id="CHEBI:57597"/>
    </ligand>
</feature>
<feature type="binding site" evidence="7">
    <location>
        <position position="33"/>
    </location>
    <ligand>
        <name>NADPH</name>
        <dbReference type="ChEBI" id="CHEBI:57783"/>
    </ligand>
</feature>
<feature type="binding site" evidence="7">
    <location>
        <position position="134"/>
    </location>
    <ligand>
        <name>sn-glycerol 3-phosphate</name>
        <dbReference type="ChEBI" id="CHEBI:57597"/>
    </ligand>
</feature>
<dbReference type="InterPro" id="IPR006168">
    <property type="entry name" value="G3P_DH_NAD-dep"/>
</dbReference>
<comment type="similarity">
    <text evidence="1 7 8">Belongs to the NAD-dependent glycerol-3-phosphate dehydrogenase family.</text>
</comment>
<evidence type="ECO:0000256" key="1">
    <source>
        <dbReference type="ARBA" id="ARBA00011009"/>
    </source>
</evidence>
<reference evidence="13" key="1">
    <citation type="journal article" date="2019" name="Int. J. Syst. Evol. Microbiol.">
        <title>The Global Catalogue of Microorganisms (GCM) 10K type strain sequencing project: providing services to taxonomists for standard genome sequencing and annotation.</title>
        <authorList>
            <consortium name="The Broad Institute Genomics Platform"/>
            <consortium name="The Broad Institute Genome Sequencing Center for Infectious Disease"/>
            <person name="Wu L."/>
            <person name="Ma J."/>
        </authorList>
    </citation>
    <scope>NUCLEOTIDE SEQUENCE [LARGE SCALE GENOMIC DNA]</scope>
    <source>
        <strain evidence="13">KCTC 23707</strain>
    </source>
</reference>
<evidence type="ECO:0000259" key="11">
    <source>
        <dbReference type="Pfam" id="PF07479"/>
    </source>
</evidence>
<feature type="binding site" evidence="7">
    <location>
        <position position="138"/>
    </location>
    <ligand>
        <name>NADPH</name>
        <dbReference type="ChEBI" id="CHEBI:57783"/>
    </ligand>
</feature>
<dbReference type="SUPFAM" id="SSF51735">
    <property type="entry name" value="NAD(P)-binding Rossmann-fold domains"/>
    <property type="match status" value="1"/>
</dbReference>
<comment type="caution">
    <text evidence="7">Lacks conserved residue(s) required for the propagation of feature annotation.</text>
</comment>
<dbReference type="PROSITE" id="PS00957">
    <property type="entry name" value="NAD_G3PDH"/>
    <property type="match status" value="1"/>
</dbReference>
<organism evidence="12 13">
    <name type="scientific">Methylopila henanensis</name>
    <dbReference type="NCBI Taxonomy" id="873516"/>
    <lineage>
        <taxon>Bacteria</taxon>
        <taxon>Pseudomonadati</taxon>
        <taxon>Pseudomonadota</taxon>
        <taxon>Alphaproteobacteria</taxon>
        <taxon>Hyphomicrobiales</taxon>
        <taxon>Methylopilaceae</taxon>
        <taxon>Methylopila</taxon>
    </lineage>
</organism>
<comment type="subcellular location">
    <subcellularLocation>
        <location evidence="7">Cytoplasm</location>
    </subcellularLocation>
</comment>
<feature type="binding site" evidence="7">
    <location>
        <position position="12"/>
    </location>
    <ligand>
        <name>NADPH</name>
        <dbReference type="ChEBI" id="CHEBI:57783"/>
    </ligand>
</feature>
<dbReference type="InterPro" id="IPR011128">
    <property type="entry name" value="G3P_DH_NAD-dep_N"/>
</dbReference>
<evidence type="ECO:0000256" key="5">
    <source>
        <dbReference type="ARBA" id="ARBA00023209"/>
    </source>
</evidence>
<dbReference type="InterPro" id="IPR008927">
    <property type="entry name" value="6-PGluconate_DH-like_C_sf"/>
</dbReference>
<evidence type="ECO:0000313" key="13">
    <source>
        <dbReference type="Proteomes" id="UP001597308"/>
    </source>
</evidence>
<dbReference type="EC" id="1.1.1.94" evidence="7"/>
<feature type="binding site" evidence="7">
    <location>
        <position position="106"/>
    </location>
    <ligand>
        <name>NADPH</name>
        <dbReference type="ChEBI" id="CHEBI:57783"/>
    </ligand>
</feature>
<feature type="active site" description="Proton acceptor" evidence="7">
    <location>
        <position position="189"/>
    </location>
</feature>
<dbReference type="InterPro" id="IPR036291">
    <property type="entry name" value="NAD(P)-bd_dom_sf"/>
</dbReference>
<dbReference type="PANTHER" id="PTHR11728">
    <property type="entry name" value="GLYCEROL-3-PHOSPHATE DEHYDROGENASE"/>
    <property type="match status" value="1"/>
</dbReference>
<keyword evidence="5 7" id="KW-0594">Phospholipid biosynthesis</keyword>
<evidence type="ECO:0000259" key="10">
    <source>
        <dbReference type="Pfam" id="PF01210"/>
    </source>
</evidence>
<evidence type="ECO:0000256" key="6">
    <source>
        <dbReference type="ARBA" id="ARBA00023264"/>
    </source>
</evidence>
<accession>A0ABW4K6E9</accession>
<dbReference type="SUPFAM" id="SSF48179">
    <property type="entry name" value="6-phosphogluconate dehydrogenase C-terminal domain-like"/>
    <property type="match status" value="1"/>
</dbReference>
<protein>
    <recommendedName>
        <fullName evidence="7">Glycerol-3-phosphate dehydrogenase [NAD(P)+]</fullName>
        <ecNumber evidence="7">1.1.1.94</ecNumber>
    </recommendedName>
    <alternativeName>
        <fullName evidence="7">NAD(P)(+)-dependent glycerol-3-phosphate dehydrogenase</fullName>
    </alternativeName>
    <alternativeName>
        <fullName evidence="7">NAD(P)H-dependent dihydroxyacetone-phosphate reductase</fullName>
    </alternativeName>
</protein>
<dbReference type="PIRSF" id="PIRSF000114">
    <property type="entry name" value="Glycerol-3-P_dh"/>
    <property type="match status" value="1"/>
</dbReference>
<evidence type="ECO:0000256" key="7">
    <source>
        <dbReference type="HAMAP-Rule" id="MF_00394"/>
    </source>
</evidence>
<keyword evidence="13" id="KW-1185">Reference proteome</keyword>
<keyword evidence="3 7" id="KW-0560">Oxidoreductase</keyword>
<dbReference type="HAMAP" id="MF_00394">
    <property type="entry name" value="NAD_Glyc3P_dehydrog"/>
    <property type="match status" value="1"/>
</dbReference>
<dbReference type="EMBL" id="JBHUER010000008">
    <property type="protein sequence ID" value="MFD1703697.1"/>
    <property type="molecule type" value="Genomic_DNA"/>
</dbReference>
<comment type="catalytic activity">
    <reaction evidence="7">
        <text>sn-glycerol 3-phosphate + NAD(+) = dihydroxyacetone phosphate + NADH + H(+)</text>
        <dbReference type="Rhea" id="RHEA:11092"/>
        <dbReference type="ChEBI" id="CHEBI:15378"/>
        <dbReference type="ChEBI" id="CHEBI:57540"/>
        <dbReference type="ChEBI" id="CHEBI:57597"/>
        <dbReference type="ChEBI" id="CHEBI:57642"/>
        <dbReference type="ChEBI" id="CHEBI:57945"/>
        <dbReference type="EC" id="1.1.1.94"/>
    </reaction>
</comment>
<proteinExistence type="inferred from homology"/>
<dbReference type="NCBIfam" id="NF000942">
    <property type="entry name" value="PRK00094.1-4"/>
    <property type="match status" value="1"/>
</dbReference>
<sequence length="324" mass="31554">MSGVAVVGAGAWGTALANVAADASAAPVTLIGRDAAAMATIAAARENARYLPGAPLNPHVTPTAALDAVAGAEIVLLVTPTQTLRAVAAELAPRLKAGAAVVACAKGVERGANALPPEVLAEALPGVALALLSGPSFADDVVRGLPTAVTLAASDETLAARLAARLATRSFRPYTSTDMTGVALGGAAKNVLAIAAGAAEGRGLGASAVAALIARGFAELARLGAALGARPETLSGLSGLGDLVLTATSPKSRNFALGRALGRGEPAPAKLAEGAATASALVALADAHGVELPISRAVAAVVAGRVSVAEAIEKLLARPLKAEA</sequence>
<keyword evidence="7" id="KW-0521">NADP</keyword>
<dbReference type="PRINTS" id="PR00077">
    <property type="entry name" value="GPDHDRGNASE"/>
</dbReference>
<feature type="binding site" evidence="7">
    <location>
        <position position="136"/>
    </location>
    <ligand>
        <name>sn-glycerol 3-phosphate</name>
        <dbReference type="ChEBI" id="CHEBI:57597"/>
    </ligand>
</feature>
<keyword evidence="4 7" id="KW-0443">Lipid metabolism</keyword>
<dbReference type="Pfam" id="PF01210">
    <property type="entry name" value="NAD_Gly3P_dh_N"/>
    <property type="match status" value="1"/>
</dbReference>
<feature type="binding site" evidence="7">
    <location>
        <position position="242"/>
    </location>
    <ligand>
        <name>sn-glycerol 3-phosphate</name>
        <dbReference type="ChEBI" id="CHEBI:57597"/>
    </ligand>
</feature>
<dbReference type="Gene3D" id="3.40.50.720">
    <property type="entry name" value="NAD(P)-binding Rossmann-like Domain"/>
    <property type="match status" value="1"/>
</dbReference>
<keyword evidence="2 7" id="KW-0444">Lipid biosynthesis</keyword>
<keyword evidence="7" id="KW-0963">Cytoplasm</keyword>
<name>A0ABW4K6E9_9HYPH</name>
<feature type="binding site" evidence="7">
    <location>
        <position position="253"/>
    </location>
    <ligand>
        <name>NADPH</name>
        <dbReference type="ChEBI" id="CHEBI:57783"/>
    </ligand>
</feature>
<dbReference type="Gene3D" id="1.10.1040.10">
    <property type="entry name" value="N-(1-d-carboxylethyl)-l-norvaline Dehydrogenase, domain 2"/>
    <property type="match status" value="1"/>
</dbReference>
<comment type="pathway">
    <text evidence="7">Membrane lipid metabolism; glycerophospholipid metabolism.</text>
</comment>
<dbReference type="Pfam" id="PF07479">
    <property type="entry name" value="NAD_Gly3P_dh_C"/>
    <property type="match status" value="1"/>
</dbReference>
<evidence type="ECO:0000256" key="3">
    <source>
        <dbReference type="ARBA" id="ARBA00023002"/>
    </source>
</evidence>
<feature type="binding site" evidence="7">
    <location>
        <position position="50"/>
    </location>
    <ligand>
        <name>NADPH</name>
        <dbReference type="ChEBI" id="CHEBI:57783"/>
    </ligand>
</feature>
<dbReference type="NCBIfam" id="NF000940">
    <property type="entry name" value="PRK00094.1-2"/>
    <property type="match status" value="1"/>
</dbReference>
<comment type="function">
    <text evidence="7">Catalyzes the reduction of the glycolytic intermediate dihydroxyacetone phosphate (DHAP) to sn-glycerol 3-phosphate (G3P), the key precursor for phospholipid synthesis.</text>
</comment>
<feature type="binding site" evidence="7">
    <location>
        <position position="254"/>
    </location>
    <ligand>
        <name>sn-glycerol 3-phosphate</name>
        <dbReference type="ChEBI" id="CHEBI:57597"/>
    </ligand>
</feature>
<keyword evidence="7 8" id="KW-0520">NAD</keyword>
<feature type="binding site" evidence="7">
    <location>
        <position position="253"/>
    </location>
    <ligand>
        <name>sn-glycerol 3-phosphate</name>
        <dbReference type="ChEBI" id="CHEBI:57597"/>
    </ligand>
</feature>
<comment type="catalytic activity">
    <reaction evidence="7 9">
        <text>sn-glycerol 3-phosphate + NADP(+) = dihydroxyacetone phosphate + NADPH + H(+)</text>
        <dbReference type="Rhea" id="RHEA:11096"/>
        <dbReference type="ChEBI" id="CHEBI:15378"/>
        <dbReference type="ChEBI" id="CHEBI:57597"/>
        <dbReference type="ChEBI" id="CHEBI:57642"/>
        <dbReference type="ChEBI" id="CHEBI:57783"/>
        <dbReference type="ChEBI" id="CHEBI:58349"/>
        <dbReference type="EC" id="1.1.1.94"/>
    </reaction>
</comment>
<evidence type="ECO:0000256" key="4">
    <source>
        <dbReference type="ARBA" id="ARBA00023098"/>
    </source>
</evidence>
<evidence type="ECO:0000313" key="12">
    <source>
        <dbReference type="EMBL" id="MFD1703697.1"/>
    </source>
</evidence>
<dbReference type="PANTHER" id="PTHR11728:SF1">
    <property type="entry name" value="GLYCEROL-3-PHOSPHATE DEHYDROGENASE [NAD(+)] 2, CHLOROPLASTIC"/>
    <property type="match status" value="1"/>
</dbReference>
<feature type="domain" description="Glycerol-3-phosphate dehydrogenase NAD-dependent C-terminal" evidence="11">
    <location>
        <begin position="178"/>
        <end position="313"/>
    </location>
</feature>
<dbReference type="GO" id="GO:0047952">
    <property type="term" value="F:glycerol-3-phosphate dehydrogenase [NAD(P)+] activity"/>
    <property type="evidence" value="ECO:0007669"/>
    <property type="project" value="UniProtKB-EC"/>
</dbReference>
<feature type="binding site" evidence="7">
    <location>
        <position position="273"/>
    </location>
    <ligand>
        <name>NADPH</name>
        <dbReference type="ChEBI" id="CHEBI:57783"/>
    </ligand>
</feature>
<feature type="domain" description="Glycerol-3-phosphate dehydrogenase NAD-dependent N-terminal" evidence="10">
    <location>
        <begin position="4"/>
        <end position="158"/>
    </location>
</feature>
<dbReference type="InterPro" id="IPR013328">
    <property type="entry name" value="6PGD_dom2"/>
</dbReference>
<dbReference type="InterPro" id="IPR006109">
    <property type="entry name" value="G3P_DH_NAD-dep_C"/>
</dbReference>
<gene>
    <name evidence="7" type="primary">gpsA</name>
    <name evidence="12" type="ORF">ACFSCV_11865</name>
</gene>